<keyword evidence="3" id="KW-1185">Reference proteome</keyword>
<comment type="caution">
    <text evidence="2">The sequence shown here is derived from an EMBL/GenBank/DDBJ whole genome shotgun (WGS) entry which is preliminary data.</text>
</comment>
<sequence>MLQCINNLEGEKKNVLNVTSESREYQLLIGGGEPVRNAEVSGGGGGYADDHATTDRGVERSRTALTSCRANSGWIAWMQGEMNAPKIAVARFRATILGYGVLERKESASNPSK</sequence>
<feature type="region of interest" description="Disordered" evidence="1">
    <location>
        <begin position="39"/>
        <end position="60"/>
    </location>
</feature>
<evidence type="ECO:0000313" key="3">
    <source>
        <dbReference type="Proteomes" id="UP001303046"/>
    </source>
</evidence>
<dbReference type="Proteomes" id="UP001303046">
    <property type="component" value="Unassembled WGS sequence"/>
</dbReference>
<proteinExistence type="predicted"/>
<protein>
    <submittedName>
        <fullName evidence="2">Uncharacterized protein</fullName>
    </submittedName>
</protein>
<reference evidence="2 3" key="1">
    <citation type="submission" date="2023-08" db="EMBL/GenBank/DDBJ databases">
        <title>A Necator americanus chromosomal reference genome.</title>
        <authorList>
            <person name="Ilik V."/>
            <person name="Petrzelkova K.J."/>
            <person name="Pardy F."/>
            <person name="Fuh T."/>
            <person name="Niatou-Singa F.S."/>
            <person name="Gouil Q."/>
            <person name="Baker L."/>
            <person name="Ritchie M.E."/>
            <person name="Jex A.R."/>
            <person name="Gazzola D."/>
            <person name="Li H."/>
            <person name="Toshio Fujiwara R."/>
            <person name="Zhan B."/>
            <person name="Aroian R.V."/>
            <person name="Pafco B."/>
            <person name="Schwarz E.M."/>
        </authorList>
    </citation>
    <scope>NUCLEOTIDE SEQUENCE [LARGE SCALE GENOMIC DNA]</scope>
    <source>
        <strain evidence="2 3">Aroian</strain>
        <tissue evidence="2">Whole animal</tissue>
    </source>
</reference>
<evidence type="ECO:0000313" key="2">
    <source>
        <dbReference type="EMBL" id="KAK6739063.1"/>
    </source>
</evidence>
<organism evidence="2 3">
    <name type="scientific">Necator americanus</name>
    <name type="common">Human hookworm</name>
    <dbReference type="NCBI Taxonomy" id="51031"/>
    <lineage>
        <taxon>Eukaryota</taxon>
        <taxon>Metazoa</taxon>
        <taxon>Ecdysozoa</taxon>
        <taxon>Nematoda</taxon>
        <taxon>Chromadorea</taxon>
        <taxon>Rhabditida</taxon>
        <taxon>Rhabditina</taxon>
        <taxon>Rhabditomorpha</taxon>
        <taxon>Strongyloidea</taxon>
        <taxon>Ancylostomatidae</taxon>
        <taxon>Bunostominae</taxon>
        <taxon>Necator</taxon>
    </lineage>
</organism>
<name>A0ABR1CKZ9_NECAM</name>
<evidence type="ECO:0000256" key="1">
    <source>
        <dbReference type="SAM" id="MobiDB-lite"/>
    </source>
</evidence>
<feature type="compositionally biased region" description="Basic and acidic residues" evidence="1">
    <location>
        <begin position="48"/>
        <end position="60"/>
    </location>
</feature>
<dbReference type="EMBL" id="JAVFWL010000002">
    <property type="protein sequence ID" value="KAK6739063.1"/>
    <property type="molecule type" value="Genomic_DNA"/>
</dbReference>
<gene>
    <name evidence="2" type="primary">Necator_chrII.g8671</name>
    <name evidence="2" type="ORF">RB195_020876</name>
</gene>
<accession>A0ABR1CKZ9</accession>